<reference evidence="3 4" key="1">
    <citation type="submission" date="2019-02" db="EMBL/GenBank/DDBJ databases">
        <title>Deep-cultivation of Planctomycetes and their phenomic and genomic characterization uncovers novel biology.</title>
        <authorList>
            <person name="Wiegand S."/>
            <person name="Jogler M."/>
            <person name="Boedeker C."/>
            <person name="Pinto D."/>
            <person name="Vollmers J."/>
            <person name="Rivas-Marin E."/>
            <person name="Kohn T."/>
            <person name="Peeters S.H."/>
            <person name="Heuer A."/>
            <person name="Rast P."/>
            <person name="Oberbeckmann S."/>
            <person name="Bunk B."/>
            <person name="Jeske O."/>
            <person name="Meyerdierks A."/>
            <person name="Storesund J.E."/>
            <person name="Kallscheuer N."/>
            <person name="Luecker S."/>
            <person name="Lage O.M."/>
            <person name="Pohl T."/>
            <person name="Merkel B.J."/>
            <person name="Hornburger P."/>
            <person name="Mueller R.-W."/>
            <person name="Bruemmer F."/>
            <person name="Labrenz M."/>
            <person name="Spormann A.M."/>
            <person name="Op den Camp H."/>
            <person name="Overmann J."/>
            <person name="Amann R."/>
            <person name="Jetten M.S.M."/>
            <person name="Mascher T."/>
            <person name="Medema M.H."/>
            <person name="Devos D.P."/>
            <person name="Kaster A.-K."/>
            <person name="Ovreas L."/>
            <person name="Rohde M."/>
            <person name="Galperin M.Y."/>
            <person name="Jogler C."/>
        </authorList>
    </citation>
    <scope>NUCLEOTIDE SEQUENCE [LARGE SCALE GENOMIC DNA]</scope>
    <source>
        <strain evidence="3 4">Mal4</strain>
    </source>
</reference>
<feature type="compositionally biased region" description="Polar residues" evidence="1">
    <location>
        <begin position="29"/>
        <end position="40"/>
    </location>
</feature>
<proteinExistence type="predicted"/>
<dbReference type="Proteomes" id="UP000320496">
    <property type="component" value="Chromosome"/>
</dbReference>
<organism evidence="3 4">
    <name type="scientific">Maioricimonas rarisocia</name>
    <dbReference type="NCBI Taxonomy" id="2528026"/>
    <lineage>
        <taxon>Bacteria</taxon>
        <taxon>Pseudomonadati</taxon>
        <taxon>Planctomycetota</taxon>
        <taxon>Planctomycetia</taxon>
        <taxon>Planctomycetales</taxon>
        <taxon>Planctomycetaceae</taxon>
        <taxon>Maioricimonas</taxon>
    </lineage>
</organism>
<dbReference type="RefSeq" id="WP_145370656.1">
    <property type="nucleotide sequence ID" value="NZ_CP036275.1"/>
</dbReference>
<evidence type="ECO:0000313" key="3">
    <source>
        <dbReference type="EMBL" id="QDU39476.1"/>
    </source>
</evidence>
<name>A0A517ZAF8_9PLAN</name>
<dbReference type="KEGG" id="mri:Mal4_38210"/>
<protein>
    <submittedName>
        <fullName evidence="3">Uncharacterized protein</fullName>
    </submittedName>
</protein>
<sequence length="392" mass="42560" precursor="true">MTRPTLLPLFAALLTALLAVPASAGKAAPTTSKESLQTPKESFLDPTEPTKIPEEKPDGKERAPVETIYAYGNTVIITDDCEVDEVRVYTDGVENTYDSSDLKEIYVDLTGTNNWFEYSAGAATNQLIHDRHVVIAGGSQFDTIDLGLTSNEIGFGQLTVQAQIRFDVATGNGLDTLGLRLDHVGENGHLTVDADLGGNDDWCTTAVYGQIRGDLNLHLGGGSNDSVDLFDLLFSCDVLPGGSLNLMCHGGHNYDSVKCRYRGIVEGNAAFYLYGNDFYDLETLPIDFSNFSDEDKWYLAELNKKERDSMLLEIQLEEGSNGNVTATVEDGLGDDDLAVQIYQDAGSNAAIDAELNGGYGYDWWYATGHNGEPGEFVEIDNVESFDPGLALD</sequence>
<dbReference type="AlphaFoldDB" id="A0A517ZAF8"/>
<accession>A0A517ZAF8</accession>
<feature type="compositionally biased region" description="Basic and acidic residues" evidence="1">
    <location>
        <begin position="51"/>
        <end position="63"/>
    </location>
</feature>
<feature type="region of interest" description="Disordered" evidence="1">
    <location>
        <begin position="28"/>
        <end position="63"/>
    </location>
</feature>
<feature type="signal peptide" evidence="2">
    <location>
        <begin position="1"/>
        <end position="24"/>
    </location>
</feature>
<evidence type="ECO:0000256" key="2">
    <source>
        <dbReference type="SAM" id="SignalP"/>
    </source>
</evidence>
<keyword evidence="2" id="KW-0732">Signal</keyword>
<evidence type="ECO:0000313" key="4">
    <source>
        <dbReference type="Proteomes" id="UP000320496"/>
    </source>
</evidence>
<feature type="chain" id="PRO_5022219334" evidence="2">
    <location>
        <begin position="25"/>
        <end position="392"/>
    </location>
</feature>
<keyword evidence="4" id="KW-1185">Reference proteome</keyword>
<gene>
    <name evidence="3" type="ORF">Mal4_38210</name>
</gene>
<dbReference type="EMBL" id="CP036275">
    <property type="protein sequence ID" value="QDU39476.1"/>
    <property type="molecule type" value="Genomic_DNA"/>
</dbReference>
<evidence type="ECO:0000256" key="1">
    <source>
        <dbReference type="SAM" id="MobiDB-lite"/>
    </source>
</evidence>